<evidence type="ECO:0000256" key="6">
    <source>
        <dbReference type="ARBA" id="ARBA00022725"/>
    </source>
</evidence>
<keyword evidence="10" id="KW-0675">Receptor</keyword>
<evidence type="ECO:0000256" key="11">
    <source>
        <dbReference type="ARBA" id="ARBA00023180"/>
    </source>
</evidence>
<keyword evidence="12" id="KW-0966">Cell projection</keyword>
<dbReference type="SUPFAM" id="SSF81321">
    <property type="entry name" value="Family A G protein-coupled receptor-like"/>
    <property type="match status" value="1"/>
</dbReference>
<dbReference type="InParanoid" id="E3NCF3"/>
<evidence type="ECO:0000256" key="14">
    <source>
        <dbReference type="ARBA" id="ARBA00061678"/>
    </source>
</evidence>
<keyword evidence="9 19" id="KW-0472">Membrane</keyword>
<dbReference type="AlphaFoldDB" id="E3NCF3"/>
<dbReference type="InterPro" id="IPR019428">
    <property type="entry name" value="7TM_GPCR_serpentine_rcpt_Str"/>
</dbReference>
<proteinExistence type="inferred from homology"/>
<keyword evidence="21" id="KW-1185">Reference proteome</keyword>
<keyword evidence="8" id="KW-0969">Cilium</keyword>
<dbReference type="Proteomes" id="UP000008281">
    <property type="component" value="Unassembled WGS sequence"/>
</dbReference>
<feature type="transmembrane region" description="Helical" evidence="19">
    <location>
        <begin position="90"/>
        <end position="114"/>
    </location>
</feature>
<evidence type="ECO:0000256" key="2">
    <source>
        <dbReference type="ARBA" id="ARBA00022475"/>
    </source>
</evidence>
<evidence type="ECO:0000256" key="4">
    <source>
        <dbReference type="ARBA" id="ARBA00022606"/>
    </source>
</evidence>
<sequence>MGWISLIKSYIQLVTVVFSLFVNSIFIFLVVTESPKKLGNYKHLMCYFSFISMVYAILDYIVQPYIHSYRASFSMLMDLKGSAFENNPTVAFFVTASLTGCFASTIYAISINFVFRYFALQREGRLRYFSGKRLYLWISIPFLSGIAWVTNNWFLFSPNPEMTEYLRAEVKELYDLDADKMTYTGCLYWRTDANGNIYLSKKDLIGAFNLMIIMMIPFFTILYFGSKSYSKITKLMSQGESDYSRKLQMQLYKALVAQTLIPMVFLFIPVGIFFTSPLIGVNIEWTSFIITFFYSFYPAVDPIPIIMLIDEYRNAFFNFFRRAMSKNQVVSVVSIDLNYT</sequence>
<keyword evidence="11" id="KW-0325">Glycoprotein</keyword>
<feature type="transmembrane region" description="Helical" evidence="19">
    <location>
        <begin position="285"/>
        <end position="309"/>
    </location>
</feature>
<evidence type="ECO:0000256" key="3">
    <source>
        <dbReference type="ARBA" id="ARBA00022500"/>
    </source>
</evidence>
<dbReference type="OrthoDB" id="5791246at2759"/>
<keyword evidence="3" id="KW-0145">Chemotaxis</keyword>
<dbReference type="HOGENOM" id="CLU_036335_2_0_1"/>
<evidence type="ECO:0000256" key="10">
    <source>
        <dbReference type="ARBA" id="ARBA00023170"/>
    </source>
</evidence>
<dbReference type="FunFam" id="1.20.1070.10:FF:000128">
    <property type="entry name" value="Seven TM Receptor"/>
    <property type="match status" value="1"/>
</dbReference>
<dbReference type="EMBL" id="DS268596">
    <property type="protein sequence ID" value="EFO92767.1"/>
    <property type="molecule type" value="Genomic_DNA"/>
</dbReference>
<evidence type="ECO:0000256" key="16">
    <source>
        <dbReference type="ARBA" id="ARBA00067967"/>
    </source>
</evidence>
<organism evidence="21">
    <name type="scientific">Caenorhabditis remanei</name>
    <name type="common">Caenorhabditis vulgaris</name>
    <dbReference type="NCBI Taxonomy" id="31234"/>
    <lineage>
        <taxon>Eukaryota</taxon>
        <taxon>Metazoa</taxon>
        <taxon>Ecdysozoa</taxon>
        <taxon>Nematoda</taxon>
        <taxon>Chromadorea</taxon>
        <taxon>Rhabditida</taxon>
        <taxon>Rhabditina</taxon>
        <taxon>Rhabditomorpha</taxon>
        <taxon>Rhabditoidea</taxon>
        <taxon>Rhabditidae</taxon>
        <taxon>Peloderinae</taxon>
        <taxon>Caenorhabditis</taxon>
    </lineage>
</organism>
<keyword evidence="5 19" id="KW-0812">Transmembrane</keyword>
<keyword evidence="7 19" id="KW-1133">Transmembrane helix</keyword>
<dbReference type="OMA" id="FESTKFA"/>
<dbReference type="GO" id="GO:0060170">
    <property type="term" value="C:ciliary membrane"/>
    <property type="evidence" value="ECO:0007669"/>
    <property type="project" value="UniProtKB-SubCell"/>
</dbReference>
<evidence type="ECO:0000256" key="15">
    <source>
        <dbReference type="ARBA" id="ARBA00064300"/>
    </source>
</evidence>
<keyword evidence="4" id="KW-0716">Sensory transduction</keyword>
<accession>E3NCF3</accession>
<dbReference type="PANTHER" id="PTHR22943:SF251">
    <property type="entry name" value="SEVEN TM RECEPTOR"/>
    <property type="match status" value="1"/>
</dbReference>
<comment type="similarity">
    <text evidence="14">Belongs to the nematode receptor-like protein str family.</text>
</comment>
<dbReference type="Gene3D" id="1.20.1070.10">
    <property type="entry name" value="Rhodopsin 7-helix transmembrane proteins"/>
    <property type="match status" value="1"/>
</dbReference>
<evidence type="ECO:0000256" key="12">
    <source>
        <dbReference type="ARBA" id="ARBA00023273"/>
    </source>
</evidence>
<evidence type="ECO:0000256" key="17">
    <source>
        <dbReference type="ARBA" id="ARBA00078653"/>
    </source>
</evidence>
<evidence type="ECO:0000313" key="20">
    <source>
        <dbReference type="EMBL" id="EFO92767.1"/>
    </source>
</evidence>
<reference evidence="20" key="1">
    <citation type="submission" date="2007-07" db="EMBL/GenBank/DDBJ databases">
        <title>PCAP assembly of the Caenorhabditis remanei genome.</title>
        <authorList>
            <consortium name="The Caenorhabditis remanei Sequencing Consortium"/>
            <person name="Wilson R.K."/>
        </authorList>
    </citation>
    <scope>NUCLEOTIDE SEQUENCE [LARGE SCALE GENOMIC DNA]</scope>
    <source>
        <strain evidence="20">PB4641</strain>
    </source>
</reference>
<feature type="transmembrane region" description="Helical" evidence="19">
    <location>
        <begin position="134"/>
        <end position="156"/>
    </location>
</feature>
<evidence type="ECO:0000256" key="7">
    <source>
        <dbReference type="ARBA" id="ARBA00022989"/>
    </source>
</evidence>
<feature type="transmembrane region" description="Helical" evidence="19">
    <location>
        <begin position="204"/>
        <end position="224"/>
    </location>
</feature>
<comment type="function">
    <text evidence="13">An odorant receptor which affects chemotaxis to the volatile odorant diacetyl. Specifies AWA neuronal cell fate via the odr-7 pathway.</text>
</comment>
<comment type="subcellular location">
    <subcellularLocation>
        <location evidence="1">Cell projection</location>
        <location evidence="1">Cilium membrane</location>
        <topology evidence="1">Multi-pass membrane protein</topology>
    </subcellularLocation>
</comment>
<feature type="transmembrane region" description="Helical" evidence="19">
    <location>
        <begin position="44"/>
        <end position="66"/>
    </location>
</feature>
<dbReference type="Pfam" id="PF10326">
    <property type="entry name" value="7TM_GPCR_Str"/>
    <property type="match status" value="1"/>
</dbReference>
<dbReference type="GO" id="GO:0006935">
    <property type="term" value="P:chemotaxis"/>
    <property type="evidence" value="ECO:0007669"/>
    <property type="project" value="UniProtKB-KW"/>
</dbReference>
<evidence type="ECO:0000313" key="21">
    <source>
        <dbReference type="Proteomes" id="UP000008281"/>
    </source>
</evidence>
<dbReference type="FunCoup" id="E3NCF3">
    <property type="interactions" value="2"/>
</dbReference>
<evidence type="ECO:0000256" key="1">
    <source>
        <dbReference type="ARBA" id="ARBA00004272"/>
    </source>
</evidence>
<dbReference type="PANTHER" id="PTHR22943">
    <property type="entry name" value="7-TRANSMEMBRANE DOMAIN RECEPTOR C.ELEGANS"/>
    <property type="match status" value="1"/>
</dbReference>
<evidence type="ECO:0000256" key="13">
    <source>
        <dbReference type="ARBA" id="ARBA00054965"/>
    </source>
</evidence>
<evidence type="ECO:0000256" key="5">
    <source>
        <dbReference type="ARBA" id="ARBA00022692"/>
    </source>
</evidence>
<gene>
    <name evidence="20" type="ORF">CRE_19999</name>
</gene>
<evidence type="ECO:0000256" key="8">
    <source>
        <dbReference type="ARBA" id="ARBA00023069"/>
    </source>
</evidence>
<evidence type="ECO:0000256" key="19">
    <source>
        <dbReference type="SAM" id="Phobius"/>
    </source>
</evidence>
<dbReference type="eggNOG" id="ENOG502TG15">
    <property type="taxonomic scope" value="Eukaryota"/>
</dbReference>
<evidence type="ECO:0000256" key="9">
    <source>
        <dbReference type="ARBA" id="ARBA00023136"/>
    </source>
</evidence>
<evidence type="ECO:0000256" key="18">
    <source>
        <dbReference type="ARBA" id="ARBA00082489"/>
    </source>
</evidence>
<protein>
    <recommendedName>
        <fullName evidence="16">Serpentine receptor class r-10</fullName>
    </recommendedName>
    <alternativeName>
        <fullName evidence="17">Odorant response abnormal protein 10</fullName>
    </alternativeName>
    <alternativeName>
        <fullName evidence="18">Olfactory receptor 10</fullName>
    </alternativeName>
</protein>
<dbReference type="GO" id="GO:0042048">
    <property type="term" value="P:olfactory behavior"/>
    <property type="evidence" value="ECO:0007669"/>
    <property type="project" value="TreeGrafter"/>
</dbReference>
<feature type="transmembrane region" description="Helical" evidence="19">
    <location>
        <begin position="255"/>
        <end position="279"/>
    </location>
</feature>
<feature type="transmembrane region" description="Helical" evidence="19">
    <location>
        <begin position="12"/>
        <end position="32"/>
    </location>
</feature>
<keyword evidence="2" id="KW-1003">Cell membrane</keyword>
<comment type="subunit">
    <text evidence="15">Interacts with odr-4.</text>
</comment>
<name>E3NCF3_CAERE</name>
<dbReference type="GO" id="GO:0038022">
    <property type="term" value="F:G protein-coupled olfactory receptor activity"/>
    <property type="evidence" value="ECO:0007669"/>
    <property type="project" value="TreeGrafter"/>
</dbReference>
<keyword evidence="6" id="KW-0552">Olfaction</keyword>